<evidence type="ECO:0000256" key="1">
    <source>
        <dbReference type="SAM" id="Phobius"/>
    </source>
</evidence>
<feature type="transmembrane region" description="Helical" evidence="1">
    <location>
        <begin position="7"/>
        <end position="25"/>
    </location>
</feature>
<feature type="transmembrane region" description="Helical" evidence="1">
    <location>
        <begin position="31"/>
        <end position="53"/>
    </location>
</feature>
<protein>
    <submittedName>
        <fullName evidence="2">Uncharacterized protein</fullName>
    </submittedName>
</protein>
<feature type="transmembrane region" description="Helical" evidence="1">
    <location>
        <begin position="278"/>
        <end position="303"/>
    </location>
</feature>
<reference evidence="2" key="1">
    <citation type="journal article" date="2022" name="bioRxiv">
        <title>Genomics of Preaxostyla Flagellates Illuminates Evolutionary Transitions and the Path Towards Mitochondrial Loss.</title>
        <authorList>
            <person name="Novak L.V.F."/>
            <person name="Treitli S.C."/>
            <person name="Pyrih J."/>
            <person name="Halakuc P."/>
            <person name="Pipaliya S.V."/>
            <person name="Vacek V."/>
            <person name="Brzon O."/>
            <person name="Soukal P."/>
            <person name="Eme L."/>
            <person name="Dacks J.B."/>
            <person name="Karnkowska A."/>
            <person name="Elias M."/>
            <person name="Hampl V."/>
        </authorList>
    </citation>
    <scope>NUCLEOTIDE SEQUENCE</scope>
    <source>
        <strain evidence="2">RCP-MX</strain>
    </source>
</reference>
<gene>
    <name evidence="2" type="ORF">PAPYR_2557</name>
</gene>
<dbReference type="Proteomes" id="UP001141327">
    <property type="component" value="Unassembled WGS sequence"/>
</dbReference>
<keyword evidence="1" id="KW-0812">Transmembrane</keyword>
<feature type="transmembrane region" description="Helical" evidence="1">
    <location>
        <begin position="102"/>
        <end position="122"/>
    </location>
</feature>
<feature type="transmembrane region" description="Helical" evidence="1">
    <location>
        <begin position="134"/>
        <end position="155"/>
    </location>
</feature>
<keyword evidence="1" id="KW-1133">Transmembrane helix</keyword>
<dbReference type="EMBL" id="JAPMOS010000009">
    <property type="protein sequence ID" value="KAJ4461109.1"/>
    <property type="molecule type" value="Genomic_DNA"/>
</dbReference>
<feature type="transmembrane region" description="Helical" evidence="1">
    <location>
        <begin position="73"/>
        <end position="96"/>
    </location>
</feature>
<evidence type="ECO:0000313" key="2">
    <source>
        <dbReference type="EMBL" id="KAJ4461109.1"/>
    </source>
</evidence>
<feature type="transmembrane region" description="Helical" evidence="1">
    <location>
        <begin position="218"/>
        <end position="239"/>
    </location>
</feature>
<name>A0ABQ8UPL3_9EUKA</name>
<organism evidence="2 3">
    <name type="scientific">Paratrimastix pyriformis</name>
    <dbReference type="NCBI Taxonomy" id="342808"/>
    <lineage>
        <taxon>Eukaryota</taxon>
        <taxon>Metamonada</taxon>
        <taxon>Preaxostyla</taxon>
        <taxon>Paratrimastigidae</taxon>
        <taxon>Paratrimastix</taxon>
    </lineage>
</organism>
<evidence type="ECO:0000313" key="3">
    <source>
        <dbReference type="Proteomes" id="UP001141327"/>
    </source>
</evidence>
<feature type="transmembrane region" description="Helical" evidence="1">
    <location>
        <begin position="251"/>
        <end position="271"/>
    </location>
</feature>
<keyword evidence="3" id="KW-1185">Reference proteome</keyword>
<comment type="caution">
    <text evidence="2">The sequence shown here is derived from an EMBL/GenBank/DDBJ whole genome shotgun (WGS) entry which is preliminary data.</text>
</comment>
<proteinExistence type="predicted"/>
<sequence>MFTYLSFRYVIGTPLVAAACFLHALTRPHPYLRLFLFMILGVYGTLIEMNAVIISHLTAIPKDWNSLLSLGRIVLTVGLSWSGIIYSTIMVAEAAFATLSPWTRYLFAGFVMLNLDFALDPLTSKVGEGELEWIKIPCVNLFSWFVIPTVFYFFYTIDWPPFPRGVPYIYHIGVIEDTVTPLRYMYWGLGVIPLSLGAALPLITYFKQFVCSYALTNFTVSMSIAFLLSLVTCLMALRARVQLAADHWSDAFPSLVLVGVPLAYIVVAALVTESASRLYRLTLMCTASSPMVVILLCTALPLVKRKGKETEPQPKEE</sequence>
<keyword evidence="1" id="KW-0472">Membrane</keyword>
<feature type="transmembrane region" description="Helical" evidence="1">
    <location>
        <begin position="184"/>
        <end position="206"/>
    </location>
</feature>
<accession>A0ABQ8UPL3</accession>